<name>A0ABP7H843_9FLAO</name>
<organism evidence="2 3">
    <name type="scientific">Corallibacter vietnamensis</name>
    <dbReference type="NCBI Taxonomy" id="904130"/>
    <lineage>
        <taxon>Bacteria</taxon>
        <taxon>Pseudomonadati</taxon>
        <taxon>Bacteroidota</taxon>
        <taxon>Flavobacteriia</taxon>
        <taxon>Flavobacteriales</taxon>
        <taxon>Flavobacteriaceae</taxon>
        <taxon>Corallibacter</taxon>
    </lineage>
</organism>
<dbReference type="Proteomes" id="UP001501456">
    <property type="component" value="Unassembled WGS sequence"/>
</dbReference>
<evidence type="ECO:0000256" key="1">
    <source>
        <dbReference type="SAM" id="Phobius"/>
    </source>
</evidence>
<keyword evidence="3" id="KW-1185">Reference proteome</keyword>
<comment type="caution">
    <text evidence="2">The sequence shown here is derived from an EMBL/GenBank/DDBJ whole genome shotgun (WGS) entry which is preliminary data.</text>
</comment>
<protein>
    <submittedName>
        <fullName evidence="2">Uncharacterized protein</fullName>
    </submittedName>
</protein>
<keyword evidence="1" id="KW-1133">Transmembrane helix</keyword>
<reference evidence="3" key="1">
    <citation type="journal article" date="2019" name="Int. J. Syst. Evol. Microbiol.">
        <title>The Global Catalogue of Microorganisms (GCM) 10K type strain sequencing project: providing services to taxonomists for standard genome sequencing and annotation.</title>
        <authorList>
            <consortium name="The Broad Institute Genomics Platform"/>
            <consortium name="The Broad Institute Genome Sequencing Center for Infectious Disease"/>
            <person name="Wu L."/>
            <person name="Ma J."/>
        </authorList>
    </citation>
    <scope>NUCLEOTIDE SEQUENCE [LARGE SCALE GENOMIC DNA]</scope>
    <source>
        <strain evidence="3">JCM 17525</strain>
    </source>
</reference>
<evidence type="ECO:0000313" key="3">
    <source>
        <dbReference type="Proteomes" id="UP001501456"/>
    </source>
</evidence>
<gene>
    <name evidence="2" type="ORF">GCM10022271_16760</name>
</gene>
<accession>A0ABP7H843</accession>
<sequence>MQIVKISFSLFTITLIFVGYYYKIFFFKKTFQIYNNKIKNRTLLSYNKGVENLKKHRCNAQ</sequence>
<keyword evidence="1" id="KW-0472">Membrane</keyword>
<feature type="transmembrane region" description="Helical" evidence="1">
    <location>
        <begin position="6"/>
        <end position="22"/>
    </location>
</feature>
<keyword evidence="1" id="KW-0812">Transmembrane</keyword>
<evidence type="ECO:0000313" key="2">
    <source>
        <dbReference type="EMBL" id="GAA3784981.1"/>
    </source>
</evidence>
<dbReference type="EMBL" id="BAABBI010000002">
    <property type="protein sequence ID" value="GAA3784981.1"/>
    <property type="molecule type" value="Genomic_DNA"/>
</dbReference>
<proteinExistence type="predicted"/>